<dbReference type="InterPro" id="IPR013320">
    <property type="entry name" value="ConA-like_dom_sf"/>
</dbReference>
<accession>A0A7K6QYL4</accession>
<reference evidence="2 3" key="1">
    <citation type="submission" date="2019-09" db="EMBL/GenBank/DDBJ databases">
        <title>Bird 10,000 Genomes (B10K) Project - Family phase.</title>
        <authorList>
            <person name="Zhang G."/>
        </authorList>
    </citation>
    <scope>NUCLEOTIDE SEQUENCE [LARGE SCALE GENOMIC DNA]</scope>
    <source>
        <strain evidence="2">B10K-DU-029-53</strain>
    </source>
</reference>
<evidence type="ECO:0000259" key="1">
    <source>
        <dbReference type="PROSITE" id="PS50188"/>
    </source>
</evidence>
<dbReference type="PROSITE" id="PS50188">
    <property type="entry name" value="B302_SPRY"/>
    <property type="match status" value="1"/>
</dbReference>
<comment type="caution">
    <text evidence="2">The sequence shown here is derived from an EMBL/GenBank/DDBJ whole genome shotgun (WGS) entry which is preliminary data.</text>
</comment>
<feature type="non-terminal residue" evidence="2">
    <location>
        <position position="1"/>
    </location>
</feature>
<sequence>TMTLDPATAHPQILVSADSGTASRWESPPAPLPSGMERFEALCCVLGRQGFVGGRQCWAVEVRPGPDWALGVAQEFVSCKGCFGLSPARGVWSVGQWLGQLQALTWPSPTSLPHSRTLRRIEVALDYAGGWVAFRDADSQTEIFAFQLATFAGEGLWP</sequence>
<keyword evidence="3" id="KW-1185">Reference proteome</keyword>
<evidence type="ECO:0000313" key="2">
    <source>
        <dbReference type="EMBL" id="NWW78811.1"/>
    </source>
</evidence>
<dbReference type="OrthoDB" id="9049620at2759"/>
<name>A0A7K6QYL4_9PASS</name>
<dbReference type="EMBL" id="VZRZ01006076">
    <property type="protein sequence ID" value="NWW78811.1"/>
    <property type="molecule type" value="Genomic_DNA"/>
</dbReference>
<dbReference type="Pfam" id="PF13765">
    <property type="entry name" value="PRY"/>
    <property type="match status" value="1"/>
</dbReference>
<feature type="domain" description="B30.2/SPRY" evidence="1">
    <location>
        <begin position="1"/>
        <end position="158"/>
    </location>
</feature>
<gene>
    <name evidence="2" type="primary">Btn1a1</name>
    <name evidence="2" type="ORF">CLIRUF_R04304</name>
</gene>
<dbReference type="InterPro" id="IPR003877">
    <property type="entry name" value="SPRY_dom"/>
</dbReference>
<dbReference type="InterPro" id="IPR001870">
    <property type="entry name" value="B30.2/SPRY"/>
</dbReference>
<dbReference type="PRINTS" id="PR01407">
    <property type="entry name" value="BUTYPHLNCDUF"/>
</dbReference>
<evidence type="ECO:0000313" key="3">
    <source>
        <dbReference type="Proteomes" id="UP000580879"/>
    </source>
</evidence>
<dbReference type="PANTHER" id="PTHR24103">
    <property type="entry name" value="E3 UBIQUITIN-PROTEIN LIGASE TRIM"/>
    <property type="match status" value="1"/>
</dbReference>
<dbReference type="Proteomes" id="UP000580879">
    <property type="component" value="Unassembled WGS sequence"/>
</dbReference>
<dbReference type="Gene3D" id="2.60.120.920">
    <property type="match status" value="1"/>
</dbReference>
<organism evidence="2 3">
    <name type="scientific">Climacteris rufus</name>
    <name type="common">rufous treecreeper</name>
    <dbReference type="NCBI Taxonomy" id="47695"/>
    <lineage>
        <taxon>Eukaryota</taxon>
        <taxon>Metazoa</taxon>
        <taxon>Chordata</taxon>
        <taxon>Craniata</taxon>
        <taxon>Vertebrata</taxon>
        <taxon>Euteleostomi</taxon>
        <taxon>Archelosauria</taxon>
        <taxon>Archosauria</taxon>
        <taxon>Dinosauria</taxon>
        <taxon>Saurischia</taxon>
        <taxon>Theropoda</taxon>
        <taxon>Coelurosauria</taxon>
        <taxon>Aves</taxon>
        <taxon>Neognathae</taxon>
        <taxon>Neoaves</taxon>
        <taxon>Telluraves</taxon>
        <taxon>Australaves</taxon>
        <taxon>Passeriformes</taxon>
        <taxon>Climacteridae</taxon>
        <taxon>Climacteris</taxon>
    </lineage>
</organism>
<dbReference type="AlphaFoldDB" id="A0A7K6QYL4"/>
<dbReference type="InterPro" id="IPR043136">
    <property type="entry name" value="B30.2/SPRY_sf"/>
</dbReference>
<proteinExistence type="predicted"/>
<dbReference type="SUPFAM" id="SSF49899">
    <property type="entry name" value="Concanavalin A-like lectins/glucanases"/>
    <property type="match status" value="1"/>
</dbReference>
<protein>
    <submittedName>
        <fullName evidence="2">BT1A1 protein</fullName>
    </submittedName>
</protein>
<dbReference type="InterPro" id="IPR003879">
    <property type="entry name" value="Butyrophylin_SPRY"/>
</dbReference>
<feature type="non-terminal residue" evidence="2">
    <location>
        <position position="158"/>
    </location>
</feature>
<dbReference type="InterPro" id="IPR006574">
    <property type="entry name" value="PRY"/>
</dbReference>
<dbReference type="SMART" id="SM00589">
    <property type="entry name" value="PRY"/>
    <property type="match status" value="1"/>
</dbReference>
<dbReference type="Pfam" id="PF00622">
    <property type="entry name" value="SPRY"/>
    <property type="match status" value="1"/>
</dbReference>
<dbReference type="InterPro" id="IPR050143">
    <property type="entry name" value="TRIM/RBCC"/>
</dbReference>